<evidence type="ECO:0000256" key="2">
    <source>
        <dbReference type="ARBA" id="ARBA00022729"/>
    </source>
</evidence>
<dbReference type="Gene3D" id="3.80.10.10">
    <property type="entry name" value="Ribonuclease Inhibitor"/>
    <property type="match status" value="1"/>
</dbReference>
<evidence type="ECO:0000256" key="3">
    <source>
        <dbReference type="ARBA" id="ARBA00022737"/>
    </source>
</evidence>
<dbReference type="InterPro" id="IPR013210">
    <property type="entry name" value="LRR_N_plant-typ"/>
</dbReference>
<reference evidence="5 7" key="2">
    <citation type="journal article" date="2014" name="BMC Genomics">
        <title>An improved genome release (version Mt4.0) for the model legume Medicago truncatula.</title>
        <authorList>
            <person name="Tang H."/>
            <person name="Krishnakumar V."/>
            <person name="Bidwell S."/>
            <person name="Rosen B."/>
            <person name="Chan A."/>
            <person name="Zhou S."/>
            <person name="Gentzbittel L."/>
            <person name="Childs K.L."/>
            <person name="Yandell M."/>
            <person name="Gundlach H."/>
            <person name="Mayer K.F."/>
            <person name="Schwartz D.C."/>
            <person name="Town C.D."/>
        </authorList>
    </citation>
    <scope>GENOME REANNOTATION</scope>
    <source>
        <strain evidence="6 7">cv. Jemalong A17</strain>
    </source>
</reference>
<keyword evidence="1" id="KW-0433">Leucine-rich repeat</keyword>
<evidence type="ECO:0000259" key="4">
    <source>
        <dbReference type="Pfam" id="PF08263"/>
    </source>
</evidence>
<keyword evidence="7" id="KW-1185">Reference proteome</keyword>
<protein>
    <submittedName>
        <fullName evidence="5">LRR amino-terminal domain protein</fullName>
    </submittedName>
</protein>
<keyword evidence="3" id="KW-0677">Repeat</keyword>
<dbReference type="PaxDb" id="3880-AET02716"/>
<reference evidence="6" key="3">
    <citation type="submission" date="2015-04" db="UniProtKB">
        <authorList>
            <consortium name="EnsemblPlants"/>
        </authorList>
    </citation>
    <scope>IDENTIFICATION</scope>
    <source>
        <strain evidence="6">cv. Jemalong A17</strain>
    </source>
</reference>
<proteinExistence type="predicted"/>
<sequence>MASENSRLAMISIMLRFSSQSAPLFLLLSFIIVCKIAICHANASCNQKDKQILLCFKHGLTDSLDMLSTWSNKEDCCEWRGVQCNINGRVTNLNLPCFIDDFIIGINKNKTHHYKKTAF</sequence>
<reference evidence="5 7" key="1">
    <citation type="journal article" date="2011" name="Nature">
        <title>The Medicago genome provides insight into the evolution of rhizobial symbioses.</title>
        <authorList>
            <person name="Young N.D."/>
            <person name="Debelle F."/>
            <person name="Oldroyd G.E."/>
            <person name="Geurts R."/>
            <person name="Cannon S.B."/>
            <person name="Udvardi M.K."/>
            <person name="Benedito V.A."/>
            <person name="Mayer K.F."/>
            <person name="Gouzy J."/>
            <person name="Schoof H."/>
            <person name="Van de Peer Y."/>
            <person name="Proost S."/>
            <person name="Cook D.R."/>
            <person name="Meyers B.C."/>
            <person name="Spannagl M."/>
            <person name="Cheung F."/>
            <person name="De Mita S."/>
            <person name="Krishnakumar V."/>
            <person name="Gundlach H."/>
            <person name="Zhou S."/>
            <person name="Mudge J."/>
            <person name="Bharti A.K."/>
            <person name="Murray J.D."/>
            <person name="Naoumkina M.A."/>
            <person name="Rosen B."/>
            <person name="Silverstein K.A."/>
            <person name="Tang H."/>
            <person name="Rombauts S."/>
            <person name="Zhao P.X."/>
            <person name="Zhou P."/>
            <person name="Barbe V."/>
            <person name="Bardou P."/>
            <person name="Bechner M."/>
            <person name="Bellec A."/>
            <person name="Berger A."/>
            <person name="Berges H."/>
            <person name="Bidwell S."/>
            <person name="Bisseling T."/>
            <person name="Choisne N."/>
            <person name="Couloux A."/>
            <person name="Denny R."/>
            <person name="Deshpande S."/>
            <person name="Dai X."/>
            <person name="Doyle J.J."/>
            <person name="Dudez A.M."/>
            <person name="Farmer A.D."/>
            <person name="Fouteau S."/>
            <person name="Franken C."/>
            <person name="Gibelin C."/>
            <person name="Gish J."/>
            <person name="Goldstein S."/>
            <person name="Gonzalez A.J."/>
            <person name="Green P.J."/>
            <person name="Hallab A."/>
            <person name="Hartog M."/>
            <person name="Hua A."/>
            <person name="Humphray S.J."/>
            <person name="Jeong D.H."/>
            <person name="Jing Y."/>
            <person name="Jocker A."/>
            <person name="Kenton S.M."/>
            <person name="Kim D.J."/>
            <person name="Klee K."/>
            <person name="Lai H."/>
            <person name="Lang C."/>
            <person name="Lin S."/>
            <person name="Macmil S.L."/>
            <person name="Magdelenat G."/>
            <person name="Matthews L."/>
            <person name="McCorrison J."/>
            <person name="Monaghan E.L."/>
            <person name="Mun J.H."/>
            <person name="Najar F.Z."/>
            <person name="Nicholson C."/>
            <person name="Noirot C."/>
            <person name="O'Bleness M."/>
            <person name="Paule C.R."/>
            <person name="Poulain J."/>
            <person name="Prion F."/>
            <person name="Qin B."/>
            <person name="Qu C."/>
            <person name="Retzel E.F."/>
            <person name="Riddle C."/>
            <person name="Sallet E."/>
            <person name="Samain S."/>
            <person name="Samson N."/>
            <person name="Sanders I."/>
            <person name="Saurat O."/>
            <person name="Scarpelli C."/>
            <person name="Schiex T."/>
            <person name="Segurens B."/>
            <person name="Severin A.J."/>
            <person name="Sherrier D.J."/>
            <person name="Shi R."/>
            <person name="Sims S."/>
            <person name="Singer S.R."/>
            <person name="Sinharoy S."/>
            <person name="Sterck L."/>
            <person name="Viollet A."/>
            <person name="Wang B.B."/>
            <person name="Wang K."/>
            <person name="Wang M."/>
            <person name="Wang X."/>
            <person name="Warfsmann J."/>
            <person name="Weissenbach J."/>
            <person name="White D.D."/>
            <person name="White J.D."/>
            <person name="Wiley G.B."/>
            <person name="Wincker P."/>
            <person name="Xing Y."/>
            <person name="Yang L."/>
            <person name="Yao Z."/>
            <person name="Ying F."/>
            <person name="Zhai J."/>
            <person name="Zhou L."/>
            <person name="Zuber A."/>
            <person name="Denarie J."/>
            <person name="Dixon R.A."/>
            <person name="May G.D."/>
            <person name="Schwartz D.C."/>
            <person name="Rogers J."/>
            <person name="Quetier F."/>
            <person name="Town C.D."/>
            <person name="Roe B.A."/>
        </authorList>
    </citation>
    <scope>NUCLEOTIDE SEQUENCE [LARGE SCALE GENOMIC DNA]</scope>
    <source>
        <strain evidence="5">A17</strain>
        <strain evidence="6 7">cv. Jemalong A17</strain>
    </source>
</reference>
<name>G7L8J2_MEDTR</name>
<dbReference type="InterPro" id="IPR053211">
    <property type="entry name" value="DNA_repair-toleration"/>
</dbReference>
<dbReference type="Proteomes" id="UP000002051">
    <property type="component" value="Chromosome 8"/>
</dbReference>
<keyword evidence="2" id="KW-0732">Signal</keyword>
<dbReference type="PANTHER" id="PTHR48060:SF21">
    <property type="entry name" value="L DOMAIN-LIKE PROTEIN"/>
    <property type="match status" value="1"/>
</dbReference>
<evidence type="ECO:0000313" key="5">
    <source>
        <dbReference type="EMBL" id="AET02716.1"/>
    </source>
</evidence>
<evidence type="ECO:0000256" key="1">
    <source>
        <dbReference type="ARBA" id="ARBA00022614"/>
    </source>
</evidence>
<evidence type="ECO:0000313" key="6">
    <source>
        <dbReference type="EnsemblPlants" id="AET02716"/>
    </source>
</evidence>
<dbReference type="HOGENOM" id="CLU_2065012_0_0_1"/>
<dbReference type="AlphaFoldDB" id="G7L8J2"/>
<dbReference type="InterPro" id="IPR032675">
    <property type="entry name" value="LRR_dom_sf"/>
</dbReference>
<dbReference type="EMBL" id="CM001224">
    <property type="protein sequence ID" value="AET02716.1"/>
    <property type="molecule type" value="Genomic_DNA"/>
</dbReference>
<evidence type="ECO:0000313" key="7">
    <source>
        <dbReference type="Proteomes" id="UP000002051"/>
    </source>
</evidence>
<feature type="domain" description="Leucine-rich repeat-containing N-terminal plant-type" evidence="4">
    <location>
        <begin position="47"/>
        <end position="85"/>
    </location>
</feature>
<accession>G7L8J2</accession>
<dbReference type="PANTHER" id="PTHR48060">
    <property type="entry name" value="DNA DAMAGE-REPAIR/TOLERATION PROTEIN DRT100"/>
    <property type="match status" value="1"/>
</dbReference>
<gene>
    <name evidence="5" type="ordered locus">MTR_8g046170</name>
</gene>
<dbReference type="EnsemblPlants" id="AET02716">
    <property type="protein sequence ID" value="AET02716"/>
    <property type="gene ID" value="MTR_8g046170"/>
</dbReference>
<organism evidence="5 7">
    <name type="scientific">Medicago truncatula</name>
    <name type="common">Barrel medic</name>
    <name type="synonym">Medicago tribuloides</name>
    <dbReference type="NCBI Taxonomy" id="3880"/>
    <lineage>
        <taxon>Eukaryota</taxon>
        <taxon>Viridiplantae</taxon>
        <taxon>Streptophyta</taxon>
        <taxon>Embryophyta</taxon>
        <taxon>Tracheophyta</taxon>
        <taxon>Spermatophyta</taxon>
        <taxon>Magnoliopsida</taxon>
        <taxon>eudicotyledons</taxon>
        <taxon>Gunneridae</taxon>
        <taxon>Pentapetalae</taxon>
        <taxon>rosids</taxon>
        <taxon>fabids</taxon>
        <taxon>Fabales</taxon>
        <taxon>Fabaceae</taxon>
        <taxon>Papilionoideae</taxon>
        <taxon>50 kb inversion clade</taxon>
        <taxon>NPAAA clade</taxon>
        <taxon>Hologalegina</taxon>
        <taxon>IRL clade</taxon>
        <taxon>Trifolieae</taxon>
        <taxon>Medicago</taxon>
    </lineage>
</organism>
<dbReference type="STRING" id="3880.G7L8J2"/>
<dbReference type="Pfam" id="PF08263">
    <property type="entry name" value="LRRNT_2"/>
    <property type="match status" value="1"/>
</dbReference>